<evidence type="ECO:0000313" key="3">
    <source>
        <dbReference type="Proteomes" id="UP001056035"/>
    </source>
</evidence>
<organism evidence="2 3">
    <name type="scientific">Paraconexibacter antarcticus</name>
    <dbReference type="NCBI Taxonomy" id="2949664"/>
    <lineage>
        <taxon>Bacteria</taxon>
        <taxon>Bacillati</taxon>
        <taxon>Actinomycetota</taxon>
        <taxon>Thermoleophilia</taxon>
        <taxon>Solirubrobacterales</taxon>
        <taxon>Paraconexibacteraceae</taxon>
        <taxon>Paraconexibacter</taxon>
    </lineage>
</organism>
<dbReference type="RefSeq" id="WP_254571792.1">
    <property type="nucleotide sequence ID" value="NZ_CP098502.1"/>
</dbReference>
<evidence type="ECO:0000313" key="2">
    <source>
        <dbReference type="EMBL" id="UTI65102.1"/>
    </source>
</evidence>
<feature type="compositionally biased region" description="Pro residues" evidence="1">
    <location>
        <begin position="178"/>
        <end position="203"/>
    </location>
</feature>
<dbReference type="EMBL" id="CP098502">
    <property type="protein sequence ID" value="UTI65102.1"/>
    <property type="molecule type" value="Genomic_DNA"/>
</dbReference>
<reference evidence="2 3" key="1">
    <citation type="submission" date="2022-06" db="EMBL/GenBank/DDBJ databases">
        <title>Paraconexibacter antarcticus.</title>
        <authorList>
            <person name="Kim C.S."/>
        </authorList>
    </citation>
    <scope>NUCLEOTIDE SEQUENCE [LARGE SCALE GENOMIC DNA]</scope>
    <source>
        <strain evidence="2 3">02-257</strain>
    </source>
</reference>
<proteinExistence type="predicted"/>
<gene>
    <name evidence="2" type="ORF">NBH00_02565</name>
</gene>
<dbReference type="Proteomes" id="UP001056035">
    <property type="component" value="Chromosome"/>
</dbReference>
<accession>A0ABY5DW63</accession>
<sequence length="203" mass="20003">MDLKSPGWVKVTGVATVCALAGAGAGIAGSTAATSTSNAKARSAKSAKARFAGRRGFGPMMGGHGPSVHEESVVLDKAGKAWITETEDRGTLKSVSGQDLTLTEGTKAVPYKDVTVTIPSGATIVRNGRTAQLSDLKAGDHVNVSSSSDGTTVFAGDATFGPGGPHGFGARDGDHHGPPPGAPGPPPGAPAMPGAPGPYPGAP</sequence>
<feature type="region of interest" description="Disordered" evidence="1">
    <location>
        <begin position="155"/>
        <end position="203"/>
    </location>
</feature>
<protein>
    <recommendedName>
        <fullName evidence="4">DUF5666 domain-containing protein</fullName>
    </recommendedName>
</protein>
<keyword evidence="3" id="KW-1185">Reference proteome</keyword>
<name>A0ABY5DW63_9ACTN</name>
<evidence type="ECO:0008006" key="4">
    <source>
        <dbReference type="Google" id="ProtNLM"/>
    </source>
</evidence>
<evidence type="ECO:0000256" key="1">
    <source>
        <dbReference type="SAM" id="MobiDB-lite"/>
    </source>
</evidence>